<dbReference type="InterPro" id="IPR010131">
    <property type="entry name" value="MdtP/NodT-like"/>
</dbReference>
<dbReference type="GO" id="GO:0015562">
    <property type="term" value="F:efflux transmembrane transporter activity"/>
    <property type="evidence" value="ECO:0007669"/>
    <property type="project" value="InterPro"/>
</dbReference>
<dbReference type="PROSITE" id="PS51257">
    <property type="entry name" value="PROKAR_LIPOPROTEIN"/>
    <property type="match status" value="1"/>
</dbReference>
<dbReference type="SUPFAM" id="SSF56954">
    <property type="entry name" value="Outer membrane efflux proteins (OEP)"/>
    <property type="match status" value="1"/>
</dbReference>
<evidence type="ECO:0000256" key="2">
    <source>
        <dbReference type="SAM" id="SignalP"/>
    </source>
</evidence>
<dbReference type="Pfam" id="PF02321">
    <property type="entry name" value="OEP"/>
    <property type="match status" value="1"/>
</dbReference>
<dbReference type="EMBL" id="CP036271">
    <property type="protein sequence ID" value="QDT56984.1"/>
    <property type="molecule type" value="Genomic_DNA"/>
</dbReference>
<dbReference type="KEGG" id="ccos:Pan44_50470"/>
<dbReference type="PANTHER" id="PTHR30203">
    <property type="entry name" value="OUTER MEMBRANE CATION EFFLUX PROTEIN"/>
    <property type="match status" value="1"/>
</dbReference>
<protein>
    <submittedName>
        <fullName evidence="3">Cobalt-zinc-cadmium resistance protein CzcC</fullName>
    </submittedName>
</protein>
<reference evidence="3 4" key="1">
    <citation type="submission" date="2019-02" db="EMBL/GenBank/DDBJ databases">
        <title>Deep-cultivation of Planctomycetes and their phenomic and genomic characterization uncovers novel biology.</title>
        <authorList>
            <person name="Wiegand S."/>
            <person name="Jogler M."/>
            <person name="Boedeker C."/>
            <person name="Pinto D."/>
            <person name="Vollmers J."/>
            <person name="Rivas-Marin E."/>
            <person name="Kohn T."/>
            <person name="Peeters S.H."/>
            <person name="Heuer A."/>
            <person name="Rast P."/>
            <person name="Oberbeckmann S."/>
            <person name="Bunk B."/>
            <person name="Jeske O."/>
            <person name="Meyerdierks A."/>
            <person name="Storesund J.E."/>
            <person name="Kallscheuer N."/>
            <person name="Luecker S."/>
            <person name="Lage O.M."/>
            <person name="Pohl T."/>
            <person name="Merkel B.J."/>
            <person name="Hornburger P."/>
            <person name="Mueller R.-W."/>
            <person name="Bruemmer F."/>
            <person name="Labrenz M."/>
            <person name="Spormann A.M."/>
            <person name="Op den Camp H."/>
            <person name="Overmann J."/>
            <person name="Amann R."/>
            <person name="Jetten M.S.M."/>
            <person name="Mascher T."/>
            <person name="Medema M.H."/>
            <person name="Devos D.P."/>
            <person name="Kaster A.-K."/>
            <person name="Ovreas L."/>
            <person name="Rohde M."/>
            <person name="Galperin M.Y."/>
            <person name="Jogler C."/>
        </authorList>
    </citation>
    <scope>NUCLEOTIDE SEQUENCE [LARGE SCALE GENOMIC DNA]</scope>
    <source>
        <strain evidence="3 4">Pan44</strain>
    </source>
</reference>
<comment type="similarity">
    <text evidence="1">Belongs to the outer membrane factor (OMF) (TC 1.B.17) family.</text>
</comment>
<evidence type="ECO:0000313" key="3">
    <source>
        <dbReference type="EMBL" id="QDT56984.1"/>
    </source>
</evidence>
<gene>
    <name evidence="3" type="primary">czcC_3</name>
    <name evidence="3" type="ORF">Pan44_50470</name>
</gene>
<dbReference type="InterPro" id="IPR003423">
    <property type="entry name" value="OMP_efflux"/>
</dbReference>
<dbReference type="InParanoid" id="A0A517SLI6"/>
<dbReference type="Proteomes" id="UP000315700">
    <property type="component" value="Chromosome"/>
</dbReference>
<name>A0A517SLI6_9PLAN</name>
<keyword evidence="2" id="KW-0732">Signal</keyword>
<evidence type="ECO:0000313" key="4">
    <source>
        <dbReference type="Proteomes" id="UP000315700"/>
    </source>
</evidence>
<organism evidence="3 4">
    <name type="scientific">Caulifigura coniformis</name>
    <dbReference type="NCBI Taxonomy" id="2527983"/>
    <lineage>
        <taxon>Bacteria</taxon>
        <taxon>Pseudomonadati</taxon>
        <taxon>Planctomycetota</taxon>
        <taxon>Planctomycetia</taxon>
        <taxon>Planctomycetales</taxon>
        <taxon>Planctomycetaceae</taxon>
        <taxon>Caulifigura</taxon>
    </lineage>
</organism>
<dbReference type="AlphaFoldDB" id="A0A517SLI6"/>
<feature type="chain" id="PRO_5021969602" evidence="2">
    <location>
        <begin position="24"/>
        <end position="493"/>
    </location>
</feature>
<keyword evidence="4" id="KW-1185">Reference proteome</keyword>
<dbReference type="OrthoDB" id="9791261at2"/>
<evidence type="ECO:0000256" key="1">
    <source>
        <dbReference type="ARBA" id="ARBA00007613"/>
    </source>
</evidence>
<dbReference type="RefSeq" id="WP_145034387.1">
    <property type="nucleotide sequence ID" value="NZ_CP036271.1"/>
</dbReference>
<proteinExistence type="inferred from homology"/>
<sequence length="493" mass="53337" precursor="true">MPYRFRKAVFLAGLSLSAGCATGRPLNGWVFFRDSQPVAEAPAAVVQSGKTPDEAPETPEVSLTSLTLTAPDVPADAAVTSEAGAENLQGSLSLATLESWALTRNPAIRQASASAYKAMGFRDQVGLAPNPTIGFFGEQIGDDGTDQYGAFVAQDFILGDKLRLNQTVLSHSVQAQLWEVESQRRRVITDVRLRFYEALAAQQRLDAATSFEKVLAEGVRVAEVRKDVAEGTQSEILLAKIQRSELQILRQKAGIAFDAAWKELAAIVGVRTLEPVSLEAPAAVLPETKQWEVVYQDIVARSPELKAAHARLCRAASNVERQQVQPIPNLELTAGMGHDLATDQQFGRVQAGLPVPLYNKNQGNIAAADAEYCRAQQDYRRVQLSLSARLARTAQEYDAARIALEKYEQEIVPQAAESLSLTEQGYAAGEFGFLQALTARRVFFEASLELINARRDLAQSAATIDGLLLSGGLDSTVDTAEDDGLRGQALSPQ</sequence>
<accession>A0A517SLI6</accession>
<dbReference type="PANTHER" id="PTHR30203:SF24">
    <property type="entry name" value="BLR4935 PROTEIN"/>
    <property type="match status" value="1"/>
</dbReference>
<dbReference type="Gene3D" id="1.20.1600.10">
    <property type="entry name" value="Outer membrane efflux proteins (OEP)"/>
    <property type="match status" value="1"/>
</dbReference>
<feature type="signal peptide" evidence="2">
    <location>
        <begin position="1"/>
        <end position="23"/>
    </location>
</feature>